<sequence>MEEIKKLVRIITTRVKKNVSLIDVISHDENPSKEQQLFNGIQKGLYNTDDEASLGMYESDSTDQRFRMLKSRLRYKLYNLLYFVDFNDSKVNIGFPYEQECHSYIFRAKVLFKEGEYDLAEKHVNKALAISRESEFTELTLSGLRMLRLIYSELCRPNHLRKTLGRIKKYEELLRIEEEAESIFCMKKLQLQKSVHSRKTHLDSTLKSVQQLKSLWEKSKSFNVFERYYRLKIRSNELLGEFEGILEITGEAEQMVKSGTVNPLRFDMRYNVFIKTYAYLRAKDYKNGMIYAKSGLEHIGRSSRNWFSHMENYFLMALHSGDYVLAEDLIGQAYRNPHMEKISQRAKERWELYKAYLYFLMPNRDVEDVLDFSKIYQKLPFYTQDKQGLMVAIMILEFIDLMKKDKLDIALTKLPNTEKYIYRYLNENPESQREKLFLKLITIMVESSFNPTVAAKKGEKYFNRLKGTPEPGDAFAEIEIVPYEQLWEMMLQNMEHSFVKLDFGR</sequence>
<evidence type="ECO:0000313" key="1">
    <source>
        <dbReference type="EMBL" id="WOK05856.1"/>
    </source>
</evidence>
<dbReference type="Gene3D" id="1.25.40.10">
    <property type="entry name" value="Tetratricopeptide repeat domain"/>
    <property type="match status" value="1"/>
</dbReference>
<keyword evidence="2" id="KW-1185">Reference proteome</keyword>
<protein>
    <recommendedName>
        <fullName evidence="3">Tetratricopeptide repeat protein</fullName>
    </recommendedName>
</protein>
<dbReference type="Proteomes" id="UP001302349">
    <property type="component" value="Chromosome"/>
</dbReference>
<proteinExistence type="predicted"/>
<evidence type="ECO:0008006" key="3">
    <source>
        <dbReference type="Google" id="ProtNLM"/>
    </source>
</evidence>
<accession>A0ABZ0IQ60</accession>
<evidence type="ECO:0000313" key="2">
    <source>
        <dbReference type="Proteomes" id="UP001302349"/>
    </source>
</evidence>
<dbReference type="InterPro" id="IPR011990">
    <property type="entry name" value="TPR-like_helical_dom_sf"/>
</dbReference>
<dbReference type="EMBL" id="CP136051">
    <property type="protein sequence ID" value="WOK05856.1"/>
    <property type="molecule type" value="Genomic_DNA"/>
</dbReference>
<dbReference type="RefSeq" id="WP_317488606.1">
    <property type="nucleotide sequence ID" value="NZ_CP136051.1"/>
</dbReference>
<gene>
    <name evidence="1" type="ORF">RT717_22535</name>
</gene>
<dbReference type="SUPFAM" id="SSF48452">
    <property type="entry name" value="TPR-like"/>
    <property type="match status" value="1"/>
</dbReference>
<name>A0ABZ0IQ60_9BACT</name>
<organism evidence="1 2">
    <name type="scientific">Imperialibacter roseus</name>
    <dbReference type="NCBI Taxonomy" id="1324217"/>
    <lineage>
        <taxon>Bacteria</taxon>
        <taxon>Pseudomonadati</taxon>
        <taxon>Bacteroidota</taxon>
        <taxon>Cytophagia</taxon>
        <taxon>Cytophagales</taxon>
        <taxon>Flammeovirgaceae</taxon>
        <taxon>Imperialibacter</taxon>
    </lineage>
</organism>
<reference evidence="1 2" key="1">
    <citation type="journal article" date="2023" name="Microbiol. Resour. Announc.">
        <title>Complete Genome Sequence of Imperialibacter roseus strain P4T.</title>
        <authorList>
            <person name="Tizabi D.R."/>
            <person name="Bachvaroff T."/>
            <person name="Hill R.T."/>
        </authorList>
    </citation>
    <scope>NUCLEOTIDE SEQUENCE [LARGE SCALE GENOMIC DNA]</scope>
    <source>
        <strain evidence="1 2">P4T</strain>
    </source>
</reference>